<protein>
    <submittedName>
        <fullName evidence="5">Tetratricopeptide repeat-containing protein</fullName>
    </submittedName>
</protein>
<dbReference type="Gene3D" id="1.25.40.10">
    <property type="entry name" value="Tetratricopeptide repeat domain"/>
    <property type="match status" value="1"/>
</dbReference>
<dbReference type="KEGG" id="nox:C5F49_01855"/>
<dbReference type="RefSeq" id="WP_179363071.1">
    <property type="nucleotide sequence ID" value="NZ_CP026994.1"/>
</dbReference>
<organism evidence="5 6">
    <name type="scientific">Nitrosopumilus oxyclinae</name>
    <dbReference type="NCBI Taxonomy" id="1959104"/>
    <lineage>
        <taxon>Archaea</taxon>
        <taxon>Nitrososphaerota</taxon>
        <taxon>Nitrososphaeria</taxon>
        <taxon>Nitrosopumilales</taxon>
        <taxon>Nitrosopumilaceae</taxon>
        <taxon>Nitrosopumilus</taxon>
    </lineage>
</organism>
<dbReference type="PANTHER" id="PTHR44943">
    <property type="entry name" value="CELLULOSE SYNTHASE OPERON PROTEIN C"/>
    <property type="match status" value="1"/>
</dbReference>
<evidence type="ECO:0000313" key="5">
    <source>
        <dbReference type="EMBL" id="QLH04192.1"/>
    </source>
</evidence>
<evidence type="ECO:0000256" key="2">
    <source>
        <dbReference type="ARBA" id="ARBA00022803"/>
    </source>
</evidence>
<feature type="compositionally biased region" description="Basic and acidic residues" evidence="4">
    <location>
        <begin position="315"/>
        <end position="330"/>
    </location>
</feature>
<dbReference type="InterPro" id="IPR019734">
    <property type="entry name" value="TPR_rpt"/>
</dbReference>
<dbReference type="InterPro" id="IPR011990">
    <property type="entry name" value="TPR-like_helical_dom_sf"/>
</dbReference>
<evidence type="ECO:0000313" key="6">
    <source>
        <dbReference type="Proteomes" id="UP000509441"/>
    </source>
</evidence>
<dbReference type="SUPFAM" id="SSF48452">
    <property type="entry name" value="TPR-like"/>
    <property type="match status" value="1"/>
</dbReference>
<sequence>MLGYVLGITLVLAVFSPVVFLDVFADSIIVDFDKPLYELGDSLTISGEILEVGMPVIAMSIYDPDGKVLSANNLEISSESTFSKTISLDSPFYEKPGEYLVKLDYGQISENHYFLMDGELSAPEIIIEEEPEIILLYTEKNQYTDNEIIEIVGLVSSVDSPTALIGIYDPFGMPAGFYFGSIDSNMEFSTSFLAKDGVNFRVDGTYSVKAHYADSEVTSYFDYYGVLPETEETFPDDQIDDTTTEIDSTIDTTTDTTTEIDSTIDIADDATPETNSTDETTSEQPSNPVVNPTPTQTKSPEKNNKEITNTVLESKPIKKTNDKPTKDTKVHKENNLTVEDIELGKLLNEIKLECDSSTYDDTISYYDGMGPALYRLCNFDSSLDFFNESLINNPNDVEILVNKGSTLGKLGYYSEALIFYDHAIRLDPSFLPAKNNKANALANMGNLDDAILLYIEVLKQNPNYYTAQKNLQIALAANIVSSETVDISTDENNYDENSSSKTILMTESEKQTSPNFFDEVGIAFSTLGSLFGFLN</sequence>
<feature type="compositionally biased region" description="Polar residues" evidence="4">
    <location>
        <begin position="272"/>
        <end position="298"/>
    </location>
</feature>
<feature type="repeat" description="TPR" evidence="3">
    <location>
        <begin position="363"/>
        <end position="396"/>
    </location>
</feature>
<evidence type="ECO:0000256" key="4">
    <source>
        <dbReference type="SAM" id="MobiDB-lite"/>
    </source>
</evidence>
<dbReference type="SMART" id="SM00028">
    <property type="entry name" value="TPR"/>
    <property type="match status" value="3"/>
</dbReference>
<dbReference type="EMBL" id="CP026994">
    <property type="protein sequence ID" value="QLH04192.1"/>
    <property type="molecule type" value="Genomic_DNA"/>
</dbReference>
<dbReference type="PANTHER" id="PTHR44943:SF8">
    <property type="entry name" value="TPR REPEAT-CONTAINING PROTEIN MJ0263"/>
    <property type="match status" value="1"/>
</dbReference>
<accession>A0A7D5M1B5</accession>
<dbReference type="PROSITE" id="PS50005">
    <property type="entry name" value="TPR"/>
    <property type="match status" value="2"/>
</dbReference>
<feature type="compositionally biased region" description="Low complexity" evidence="4">
    <location>
        <begin position="252"/>
        <end position="265"/>
    </location>
</feature>
<keyword evidence="1" id="KW-0677">Repeat</keyword>
<evidence type="ECO:0000256" key="3">
    <source>
        <dbReference type="PROSITE-ProRule" id="PRU00339"/>
    </source>
</evidence>
<dbReference type="Pfam" id="PF13181">
    <property type="entry name" value="TPR_8"/>
    <property type="match status" value="2"/>
</dbReference>
<proteinExistence type="predicted"/>
<keyword evidence="6" id="KW-1185">Reference proteome</keyword>
<evidence type="ECO:0000256" key="1">
    <source>
        <dbReference type="ARBA" id="ARBA00022737"/>
    </source>
</evidence>
<dbReference type="InterPro" id="IPR051685">
    <property type="entry name" value="Ycf3/AcsC/BcsC/TPR_MFPF"/>
</dbReference>
<dbReference type="OrthoDB" id="115601at2157"/>
<dbReference type="GeneID" id="56060654"/>
<dbReference type="AlphaFoldDB" id="A0A7D5M1B5"/>
<gene>
    <name evidence="5" type="ORF">C5F49_01855</name>
</gene>
<name>A0A7D5M1B5_9ARCH</name>
<dbReference type="Proteomes" id="UP000509441">
    <property type="component" value="Chromosome"/>
</dbReference>
<feature type="region of interest" description="Disordered" evidence="4">
    <location>
        <begin position="252"/>
        <end position="330"/>
    </location>
</feature>
<reference evidence="5 6" key="1">
    <citation type="submission" date="2018-02" db="EMBL/GenBank/DDBJ databases">
        <title>Complete genome of Nitrosopumilus oxyclinae HCE1.</title>
        <authorList>
            <person name="Qin W."/>
            <person name="Zheng Y."/>
            <person name="Stahl D.A."/>
        </authorList>
    </citation>
    <scope>NUCLEOTIDE SEQUENCE [LARGE SCALE GENOMIC DNA]</scope>
    <source>
        <strain evidence="5 6">HCE1</strain>
    </source>
</reference>
<feature type="repeat" description="TPR" evidence="3">
    <location>
        <begin position="397"/>
        <end position="430"/>
    </location>
</feature>
<keyword evidence="2 3" id="KW-0802">TPR repeat</keyword>